<evidence type="ECO:0000259" key="1">
    <source>
        <dbReference type="Pfam" id="PF00899"/>
    </source>
</evidence>
<name>A0A2M6UH06_9BRAD</name>
<dbReference type="InterPro" id="IPR000594">
    <property type="entry name" value="ThiF_NAD_FAD-bd"/>
</dbReference>
<evidence type="ECO:0000313" key="2">
    <source>
        <dbReference type="EMBL" id="PIT03902.1"/>
    </source>
</evidence>
<dbReference type="InterPro" id="IPR032864">
    <property type="entry name" value="Prok-E2_C"/>
</dbReference>
<sequence length="515" mass="55094">MAFANFFDRTATAASQVLLNFNLEAYKATLSGHVIGLAFDEAAAASPEGRATLDLCVRILARLYPTISIACAGGEAEKYRKELEGLARKINDRIDVERDITRSSIAIVVGSTDTAGAMTKIFAGSDGWRALISADGPLGSGATTNPFGAGAAACFATANVFRFVFAGQLTRGELDQWIDVSLFDYGQAGAQNPPLPAEIDLGDAYLVGLGAIGHGAMWALSRVPGLTGALHAVDHDTIDLSNLQRYVMAVQKDVGQPKSRLAQRILKRKGLSVAGQPMTWSDYVGSRQKRHFERVAVALDNGPDRIGVQASLPRWIVNAWTQQLDLGISRHGFDDGKACLACLYMPTGTIKSEDEKVAEELRLPEAKMEVRALLQNSAGVSDNFVQRVATAFNVPYADLSSFVGQPLRTFYQKAICGGFMIGLTGIGNAGTAIVPMAFQSALAGLGLAADLVKHAAGLPVPSATSTRINLMRPFAAVLADPHAQDTSGRCICRDQDFLDAYRRKYPPGGTTRRKR</sequence>
<dbReference type="GO" id="GO:0008641">
    <property type="term" value="F:ubiquitin-like modifier activating enzyme activity"/>
    <property type="evidence" value="ECO:0007669"/>
    <property type="project" value="InterPro"/>
</dbReference>
<dbReference type="InterPro" id="IPR035985">
    <property type="entry name" value="Ubiquitin-activating_enz"/>
</dbReference>
<reference evidence="2 3" key="1">
    <citation type="submission" date="2015-06" db="EMBL/GenBank/DDBJ databases">
        <title>Comparative genome analysis of nirS-carrying Bradyrhizobium sp. strains.</title>
        <authorList>
            <person name="Ishii S."/>
            <person name="Jang J."/>
            <person name="Nishizawa T."/>
            <person name="Senoo K."/>
        </authorList>
    </citation>
    <scope>NUCLEOTIDE SEQUENCE [LARGE SCALE GENOMIC DNA]</scope>
    <source>
        <strain evidence="2 3">TSA1</strain>
    </source>
</reference>
<gene>
    <name evidence="2" type="ORF">TSA1_26355</name>
</gene>
<feature type="domain" description="THIF-type NAD/FAD binding fold" evidence="1">
    <location>
        <begin position="205"/>
        <end position="280"/>
    </location>
</feature>
<proteinExistence type="predicted"/>
<dbReference type="EMBL" id="LFJC01000003">
    <property type="protein sequence ID" value="PIT03902.1"/>
    <property type="molecule type" value="Genomic_DNA"/>
</dbReference>
<dbReference type="AlphaFoldDB" id="A0A2M6UH06"/>
<dbReference type="Proteomes" id="UP000228930">
    <property type="component" value="Unassembled WGS sequence"/>
</dbReference>
<accession>A0A2M6UH06</accession>
<dbReference type="Pfam" id="PF14459">
    <property type="entry name" value="Prok-E2_C"/>
    <property type="match status" value="1"/>
</dbReference>
<dbReference type="Gene3D" id="3.40.50.720">
    <property type="entry name" value="NAD(P)-binding Rossmann-like Domain"/>
    <property type="match status" value="1"/>
</dbReference>
<organism evidence="2 3">
    <name type="scientific">Bradyrhizobium nitroreducens</name>
    <dbReference type="NCBI Taxonomy" id="709803"/>
    <lineage>
        <taxon>Bacteria</taxon>
        <taxon>Pseudomonadati</taxon>
        <taxon>Pseudomonadota</taxon>
        <taxon>Alphaproteobacteria</taxon>
        <taxon>Hyphomicrobiales</taxon>
        <taxon>Nitrobacteraceae</taxon>
        <taxon>Bradyrhizobium</taxon>
    </lineage>
</organism>
<evidence type="ECO:0000313" key="3">
    <source>
        <dbReference type="Proteomes" id="UP000228930"/>
    </source>
</evidence>
<comment type="caution">
    <text evidence="2">The sequence shown here is derived from an EMBL/GenBank/DDBJ whole genome shotgun (WGS) entry which is preliminary data.</text>
</comment>
<dbReference type="SUPFAM" id="SSF69572">
    <property type="entry name" value="Activating enzymes of the ubiquitin-like proteins"/>
    <property type="match status" value="1"/>
</dbReference>
<keyword evidence="3" id="KW-1185">Reference proteome</keyword>
<dbReference type="RefSeq" id="WP_100179028.1">
    <property type="nucleotide sequence ID" value="NZ_LFJC01000003.1"/>
</dbReference>
<protein>
    <recommendedName>
        <fullName evidence="1">THIF-type NAD/FAD binding fold domain-containing protein</fullName>
    </recommendedName>
</protein>
<dbReference type="Pfam" id="PF00899">
    <property type="entry name" value="ThiF"/>
    <property type="match status" value="1"/>
</dbReference>